<dbReference type="EMBL" id="DF968181">
    <property type="protein sequence ID" value="GAP40986.1"/>
    <property type="molecule type" value="Genomic_DNA"/>
</dbReference>
<proteinExistence type="predicted"/>
<name>A0A0S7BL16_9CHLR</name>
<dbReference type="InterPro" id="IPR023214">
    <property type="entry name" value="HAD_sf"/>
</dbReference>
<accession>A0A0S7BL16</accession>
<dbReference type="Proteomes" id="UP000053370">
    <property type="component" value="Unassembled WGS sequence"/>
</dbReference>
<dbReference type="AlphaFoldDB" id="A0A0S7BL16"/>
<sequence>MKAGEILAFIDLSDSAGTRKIMIFTEGTILKPKSWFLQYHFRSYLPIGDAVKKILNWQQQGMDIVYCTSRRGQQARVIADLLFIYRFPGSRLYFREHTQKYHHLVENIHPEILIEDDCKSIGGNWQMCITNVDPLLKKEIHSIVVEEFKGIDQLPASVEELAAF</sequence>
<dbReference type="RefSeq" id="WP_062281285.1">
    <property type="nucleotide sequence ID" value="NZ_DF968181.1"/>
</dbReference>
<protein>
    <recommendedName>
        <fullName evidence="3">NLI interacting factor-like phosphatase</fullName>
    </recommendedName>
</protein>
<gene>
    <name evidence="1" type="ORF">ATC1_13968</name>
</gene>
<keyword evidence="2" id="KW-1185">Reference proteome</keyword>
<evidence type="ECO:0008006" key="3">
    <source>
        <dbReference type="Google" id="ProtNLM"/>
    </source>
</evidence>
<dbReference type="SUPFAM" id="SSF56784">
    <property type="entry name" value="HAD-like"/>
    <property type="match status" value="1"/>
</dbReference>
<organism evidence="1">
    <name type="scientific">Flexilinea flocculi</name>
    <dbReference type="NCBI Taxonomy" id="1678840"/>
    <lineage>
        <taxon>Bacteria</taxon>
        <taxon>Bacillati</taxon>
        <taxon>Chloroflexota</taxon>
        <taxon>Anaerolineae</taxon>
        <taxon>Anaerolineales</taxon>
        <taxon>Anaerolineaceae</taxon>
        <taxon>Flexilinea</taxon>
    </lineage>
</organism>
<evidence type="ECO:0000313" key="1">
    <source>
        <dbReference type="EMBL" id="GAP40986.1"/>
    </source>
</evidence>
<dbReference type="Gene3D" id="3.40.50.1000">
    <property type="entry name" value="HAD superfamily/HAD-like"/>
    <property type="match status" value="1"/>
</dbReference>
<reference evidence="1" key="1">
    <citation type="journal article" date="2015" name="Genome Announc.">
        <title>Draft Genome Sequence of Anaerolineae Strain TC1, a Novel Isolate from a Methanogenic Wastewater Treatment System.</title>
        <authorList>
            <person name="Matsuura N."/>
            <person name="Tourlousse D.M."/>
            <person name="Sun L."/>
            <person name="Toyonaga M."/>
            <person name="Kuroda K."/>
            <person name="Ohashi A."/>
            <person name="Cruz R."/>
            <person name="Yamaguchi T."/>
            <person name="Sekiguchi Y."/>
        </authorList>
    </citation>
    <scope>NUCLEOTIDE SEQUENCE [LARGE SCALE GENOMIC DNA]</scope>
    <source>
        <strain evidence="1">TC1</strain>
    </source>
</reference>
<dbReference type="InterPro" id="IPR036412">
    <property type="entry name" value="HAD-like_sf"/>
</dbReference>
<evidence type="ECO:0000313" key="2">
    <source>
        <dbReference type="Proteomes" id="UP000053370"/>
    </source>
</evidence>
<dbReference type="OrthoDB" id="2067193at2"/>